<proteinExistence type="predicted"/>
<keyword evidence="1 4" id="KW-0812">Transmembrane</keyword>
<sequence length="431" mass="44189">MRDPASSSIPPQADGVIRRTPFFFGWAVTGAAALAMGMTLPGQTAGVSLFIDAFIADLGVSRSAVSLAYTGATVAAAFVLPWTGKALDRWGPQRGMIVIAVLLALACVGMGQVQGFTTLAVGFFLMRTLGQGALSLSAVHAVNLWFVRRRGFSVGLMGIGMAVALSVVPPLIERGIASVGWRATYGWLGVAVAALVIPAALLFVRRHPERYGLRPDGDAPMASGEAETPEASMSLPEARGTAAFWVLLAGIATTSCLGTALLFHHVDVMASAGLDRASAALLFVPYGVVTALSSLLGGGLVDRFGPGRVMAASLAFFAAMMALVPWVTSPEAVWVYGAAFGVSQGVMGNVSGSGFAAYFGRAHIGAIKGYAGTAFVAATALGPPLLAVGAETSGGYTQALWVLAVIPLGVAFLAARVLSVADGISLRTREA</sequence>
<feature type="transmembrane region" description="Helical" evidence="4">
    <location>
        <begin position="309"/>
        <end position="327"/>
    </location>
</feature>
<feature type="transmembrane region" description="Helical" evidence="4">
    <location>
        <begin position="184"/>
        <end position="204"/>
    </location>
</feature>
<feature type="transmembrane region" description="Helical" evidence="4">
    <location>
        <begin position="60"/>
        <end position="83"/>
    </location>
</feature>
<dbReference type="GO" id="GO:0022857">
    <property type="term" value="F:transmembrane transporter activity"/>
    <property type="evidence" value="ECO:0007669"/>
    <property type="project" value="InterPro"/>
</dbReference>
<feature type="transmembrane region" description="Helical" evidence="4">
    <location>
        <begin position="95"/>
        <end position="113"/>
    </location>
</feature>
<evidence type="ECO:0000256" key="2">
    <source>
        <dbReference type="ARBA" id="ARBA00022989"/>
    </source>
</evidence>
<evidence type="ECO:0000256" key="1">
    <source>
        <dbReference type="ARBA" id="ARBA00022692"/>
    </source>
</evidence>
<evidence type="ECO:0000313" key="7">
    <source>
        <dbReference type="Proteomes" id="UP000216446"/>
    </source>
</evidence>
<feature type="transmembrane region" description="Helical" evidence="4">
    <location>
        <begin position="370"/>
        <end position="387"/>
    </location>
</feature>
<comment type="caution">
    <text evidence="6">The sequence shown here is derived from an EMBL/GenBank/DDBJ whole genome shotgun (WGS) entry which is preliminary data.</text>
</comment>
<evidence type="ECO:0000256" key="3">
    <source>
        <dbReference type="ARBA" id="ARBA00023136"/>
    </source>
</evidence>
<evidence type="ECO:0000259" key="5">
    <source>
        <dbReference type="PROSITE" id="PS50850"/>
    </source>
</evidence>
<organism evidence="6 7">
    <name type="scientific">Rubricoccus marinus</name>
    <dbReference type="NCBI Taxonomy" id="716817"/>
    <lineage>
        <taxon>Bacteria</taxon>
        <taxon>Pseudomonadati</taxon>
        <taxon>Rhodothermota</taxon>
        <taxon>Rhodothermia</taxon>
        <taxon>Rhodothermales</taxon>
        <taxon>Rubricoccaceae</taxon>
        <taxon>Rubricoccus</taxon>
    </lineage>
</organism>
<dbReference type="PANTHER" id="PTHR11360:SF308">
    <property type="entry name" value="BLL3089 PROTEIN"/>
    <property type="match status" value="1"/>
</dbReference>
<dbReference type="OrthoDB" id="182417at2"/>
<dbReference type="Gene3D" id="1.20.1250.20">
    <property type="entry name" value="MFS general substrate transporter like domains"/>
    <property type="match status" value="2"/>
</dbReference>
<dbReference type="InterPro" id="IPR050327">
    <property type="entry name" value="Proton-linked_MCT"/>
</dbReference>
<dbReference type="AlphaFoldDB" id="A0A259TVY7"/>
<feature type="transmembrane region" description="Helical" evidence="4">
    <location>
        <begin position="151"/>
        <end position="172"/>
    </location>
</feature>
<dbReference type="Proteomes" id="UP000216446">
    <property type="component" value="Unassembled WGS sequence"/>
</dbReference>
<feature type="transmembrane region" description="Helical" evidence="4">
    <location>
        <begin position="242"/>
        <end position="265"/>
    </location>
</feature>
<accession>A0A259TVY7</accession>
<dbReference type="Pfam" id="PF07690">
    <property type="entry name" value="MFS_1"/>
    <property type="match status" value="2"/>
</dbReference>
<feature type="transmembrane region" description="Helical" evidence="4">
    <location>
        <begin position="277"/>
        <end position="297"/>
    </location>
</feature>
<feature type="transmembrane region" description="Helical" evidence="4">
    <location>
        <begin position="399"/>
        <end position="419"/>
    </location>
</feature>
<dbReference type="SUPFAM" id="SSF103473">
    <property type="entry name" value="MFS general substrate transporter"/>
    <property type="match status" value="1"/>
</dbReference>
<dbReference type="PROSITE" id="PS50850">
    <property type="entry name" value="MFS"/>
    <property type="match status" value="1"/>
</dbReference>
<feature type="transmembrane region" description="Helical" evidence="4">
    <location>
        <begin position="333"/>
        <end position="358"/>
    </location>
</feature>
<dbReference type="InterPro" id="IPR011701">
    <property type="entry name" value="MFS"/>
</dbReference>
<dbReference type="InParanoid" id="A0A259TVY7"/>
<dbReference type="InterPro" id="IPR036259">
    <property type="entry name" value="MFS_trans_sf"/>
</dbReference>
<evidence type="ECO:0000313" key="6">
    <source>
        <dbReference type="EMBL" id="OZC01797.1"/>
    </source>
</evidence>
<evidence type="ECO:0000256" key="4">
    <source>
        <dbReference type="SAM" id="Phobius"/>
    </source>
</evidence>
<name>A0A259TVY7_9BACT</name>
<keyword evidence="3 4" id="KW-0472">Membrane</keyword>
<reference evidence="6 7" key="1">
    <citation type="submission" date="2016-11" db="EMBL/GenBank/DDBJ databases">
        <title>Study of marine rhodopsin-containing bacteria.</title>
        <authorList>
            <person name="Yoshizawa S."/>
            <person name="Kumagai Y."/>
            <person name="Kogure K."/>
        </authorList>
    </citation>
    <scope>NUCLEOTIDE SEQUENCE [LARGE SCALE GENOMIC DNA]</scope>
    <source>
        <strain evidence="6 7">SG-29</strain>
    </source>
</reference>
<keyword evidence="2 4" id="KW-1133">Transmembrane helix</keyword>
<keyword evidence="7" id="KW-1185">Reference proteome</keyword>
<dbReference type="InterPro" id="IPR020846">
    <property type="entry name" value="MFS_dom"/>
</dbReference>
<gene>
    <name evidence="6" type="ORF">BSZ36_01615</name>
</gene>
<feature type="domain" description="Major facilitator superfamily (MFS) profile" evidence="5">
    <location>
        <begin position="23"/>
        <end position="422"/>
    </location>
</feature>
<feature type="transmembrane region" description="Helical" evidence="4">
    <location>
        <begin position="21"/>
        <end position="40"/>
    </location>
</feature>
<dbReference type="EMBL" id="MQWB01000001">
    <property type="protein sequence ID" value="OZC01797.1"/>
    <property type="molecule type" value="Genomic_DNA"/>
</dbReference>
<feature type="transmembrane region" description="Helical" evidence="4">
    <location>
        <begin position="119"/>
        <end position="139"/>
    </location>
</feature>
<dbReference type="PANTHER" id="PTHR11360">
    <property type="entry name" value="MONOCARBOXYLATE TRANSPORTER"/>
    <property type="match status" value="1"/>
</dbReference>
<dbReference type="RefSeq" id="WP_094545418.1">
    <property type="nucleotide sequence ID" value="NZ_MQWB01000001.1"/>
</dbReference>
<protein>
    <recommendedName>
        <fullName evidence="5">Major facilitator superfamily (MFS) profile domain-containing protein</fullName>
    </recommendedName>
</protein>